<keyword evidence="5" id="KW-0133">Cell shape</keyword>
<organism evidence="13 14">
    <name type="scientific">Candidatus Nomurabacteria bacterium RIFCSPHIGHO2_01_FULL_42_16</name>
    <dbReference type="NCBI Taxonomy" id="1801743"/>
    <lineage>
        <taxon>Bacteria</taxon>
        <taxon>Candidatus Nomuraibacteriota</taxon>
    </lineage>
</organism>
<protein>
    <recommendedName>
        <fullName evidence="15">Penicillin-binding protein 2</fullName>
    </recommendedName>
</protein>
<sequence length="570" mass="64111">MLNKHRRIKNWDNEIEPDEIFLDSENIPAFNRQQFEGRLEKPITKRTIFFLAAVFLIIIFAFTWRVFDFQVVHGAEYTELSQNISLDHQIVFADRGIIYDRNHIPLAYNELNERNQDFSKRVYISKDGFGHLLGYIGYPLKDQVGFYWQKEFKGIDGIEKEYNVLLNGQNGVKVIEVNVRGEIQSENVLTPPRSGESLTLAVDSRIQAELFRLIKKWSDTANFKGGSGVIMDVKTGEILAITNFPEYNSSIISEGKEGGIIEGYLSDSRKPFLNRALSGLYTPGSIVKPFIALGALKEGVIDQNKKILSTGSISIPNPYFPELKSVFRDWKAHGWVDMRRALAVSSDVYFYEIGGGFEDQRGLGISNIEKYVRMFGVGEKTGIDLPGEVSGIIPTPEWKKKVFPNDPWRIGDTYNTSIGQYGFQITPVEAARSAAAVGNGGKILQPRLVRDDNLSLENTRDLRSAVVRLVDIEKEFFDVVKEGMRMTATVGTAPRLNLPFVKVAAKTGTAQVGAKNQFMNSWVIGFFPYDSPRYAFAVILDGAPKTNSIGASNIMADLLEWMNLNTPEYF</sequence>
<reference evidence="13 14" key="1">
    <citation type="journal article" date="2016" name="Nat. Commun.">
        <title>Thousands of microbial genomes shed light on interconnected biogeochemical processes in an aquifer system.</title>
        <authorList>
            <person name="Anantharaman K."/>
            <person name="Brown C.T."/>
            <person name="Hug L.A."/>
            <person name="Sharon I."/>
            <person name="Castelle C.J."/>
            <person name="Probst A.J."/>
            <person name="Thomas B.C."/>
            <person name="Singh A."/>
            <person name="Wilkins M.J."/>
            <person name="Karaoz U."/>
            <person name="Brodie E.L."/>
            <person name="Williams K.H."/>
            <person name="Hubbard S.S."/>
            <person name="Banfield J.F."/>
        </authorList>
    </citation>
    <scope>NUCLEOTIDE SEQUENCE [LARGE SCALE GENOMIC DNA]</scope>
</reference>
<comment type="caution">
    <text evidence="13">The sequence shown here is derived from an EMBL/GenBank/DDBJ whole genome shotgun (WGS) entry which is preliminary data.</text>
</comment>
<dbReference type="InterPro" id="IPR001460">
    <property type="entry name" value="PCN-bd_Tpept"/>
</dbReference>
<dbReference type="Pfam" id="PF03717">
    <property type="entry name" value="PBP_dimer"/>
    <property type="match status" value="1"/>
</dbReference>
<keyword evidence="9" id="KW-0961">Cell wall biogenesis/degradation</keyword>
<evidence type="ECO:0000256" key="5">
    <source>
        <dbReference type="ARBA" id="ARBA00022960"/>
    </source>
</evidence>
<dbReference type="GO" id="GO:0008360">
    <property type="term" value="P:regulation of cell shape"/>
    <property type="evidence" value="ECO:0007669"/>
    <property type="project" value="UniProtKB-KW"/>
</dbReference>
<evidence type="ECO:0000256" key="3">
    <source>
        <dbReference type="ARBA" id="ARBA00022475"/>
    </source>
</evidence>
<keyword evidence="7 10" id="KW-1133">Transmembrane helix</keyword>
<dbReference type="SUPFAM" id="SSF56519">
    <property type="entry name" value="Penicillin binding protein dimerisation domain"/>
    <property type="match status" value="1"/>
</dbReference>
<keyword evidence="4 10" id="KW-0812">Transmembrane</keyword>
<proteinExistence type="predicted"/>
<dbReference type="GO" id="GO:0008658">
    <property type="term" value="F:penicillin binding"/>
    <property type="evidence" value="ECO:0007669"/>
    <property type="project" value="InterPro"/>
</dbReference>
<evidence type="ECO:0000259" key="12">
    <source>
        <dbReference type="Pfam" id="PF03717"/>
    </source>
</evidence>
<dbReference type="Gene3D" id="3.90.1310.10">
    <property type="entry name" value="Penicillin-binding protein 2a (Domain 2)"/>
    <property type="match status" value="1"/>
</dbReference>
<dbReference type="Gene3D" id="3.40.710.10">
    <property type="entry name" value="DD-peptidase/beta-lactamase superfamily"/>
    <property type="match status" value="1"/>
</dbReference>
<accession>A0A1F6VJS0</accession>
<dbReference type="PANTHER" id="PTHR30627">
    <property type="entry name" value="PEPTIDOGLYCAN D,D-TRANSPEPTIDASE"/>
    <property type="match status" value="1"/>
</dbReference>
<dbReference type="AlphaFoldDB" id="A0A1F6VJS0"/>
<dbReference type="GO" id="GO:0071555">
    <property type="term" value="P:cell wall organization"/>
    <property type="evidence" value="ECO:0007669"/>
    <property type="project" value="UniProtKB-KW"/>
</dbReference>
<evidence type="ECO:0000259" key="11">
    <source>
        <dbReference type="Pfam" id="PF00905"/>
    </source>
</evidence>
<dbReference type="PANTHER" id="PTHR30627:SF2">
    <property type="entry name" value="PEPTIDOGLYCAN D,D-TRANSPEPTIDASE MRDA"/>
    <property type="match status" value="1"/>
</dbReference>
<dbReference type="GO" id="GO:0071972">
    <property type="term" value="F:peptidoglycan L,D-transpeptidase activity"/>
    <property type="evidence" value="ECO:0007669"/>
    <property type="project" value="TreeGrafter"/>
</dbReference>
<dbReference type="STRING" id="1801743.A2824_02045"/>
<feature type="domain" description="Penicillin-binding protein transpeptidase" evidence="11">
    <location>
        <begin position="226"/>
        <end position="559"/>
    </location>
</feature>
<evidence type="ECO:0000256" key="8">
    <source>
        <dbReference type="ARBA" id="ARBA00023136"/>
    </source>
</evidence>
<dbReference type="InterPro" id="IPR005311">
    <property type="entry name" value="PBP_dimer"/>
</dbReference>
<dbReference type="InterPro" id="IPR050515">
    <property type="entry name" value="Beta-lactam/transpept"/>
</dbReference>
<dbReference type="InterPro" id="IPR012338">
    <property type="entry name" value="Beta-lactam/transpept-like"/>
</dbReference>
<dbReference type="Proteomes" id="UP000178059">
    <property type="component" value="Unassembled WGS sequence"/>
</dbReference>
<dbReference type="GO" id="GO:0005886">
    <property type="term" value="C:plasma membrane"/>
    <property type="evidence" value="ECO:0007669"/>
    <property type="project" value="UniProtKB-SubCell"/>
</dbReference>
<name>A0A1F6VJS0_9BACT</name>
<evidence type="ECO:0000256" key="9">
    <source>
        <dbReference type="ARBA" id="ARBA00023316"/>
    </source>
</evidence>
<evidence type="ECO:0000256" key="7">
    <source>
        <dbReference type="ARBA" id="ARBA00022989"/>
    </source>
</evidence>
<evidence type="ECO:0000256" key="6">
    <source>
        <dbReference type="ARBA" id="ARBA00022984"/>
    </source>
</evidence>
<evidence type="ECO:0000313" key="13">
    <source>
        <dbReference type="EMBL" id="OGI69910.1"/>
    </source>
</evidence>
<evidence type="ECO:0000256" key="4">
    <source>
        <dbReference type="ARBA" id="ARBA00022692"/>
    </source>
</evidence>
<evidence type="ECO:0000313" key="14">
    <source>
        <dbReference type="Proteomes" id="UP000178059"/>
    </source>
</evidence>
<dbReference type="GO" id="GO:0009252">
    <property type="term" value="P:peptidoglycan biosynthetic process"/>
    <property type="evidence" value="ECO:0007669"/>
    <property type="project" value="UniProtKB-KW"/>
</dbReference>
<dbReference type="SUPFAM" id="SSF56601">
    <property type="entry name" value="beta-lactamase/transpeptidase-like"/>
    <property type="match status" value="1"/>
</dbReference>
<keyword evidence="6" id="KW-0573">Peptidoglycan synthesis</keyword>
<feature type="domain" description="Penicillin-binding protein dimerisation" evidence="12">
    <location>
        <begin position="119"/>
        <end position="186"/>
    </location>
</feature>
<dbReference type="InterPro" id="IPR036138">
    <property type="entry name" value="PBP_dimer_sf"/>
</dbReference>
<evidence type="ECO:0000256" key="10">
    <source>
        <dbReference type="SAM" id="Phobius"/>
    </source>
</evidence>
<gene>
    <name evidence="13" type="ORF">A2824_02045</name>
</gene>
<keyword evidence="3" id="KW-1003">Cell membrane</keyword>
<dbReference type="EMBL" id="MFTT01000017">
    <property type="protein sequence ID" value="OGI69910.1"/>
    <property type="molecule type" value="Genomic_DNA"/>
</dbReference>
<comment type="subcellular location">
    <subcellularLocation>
        <location evidence="2">Cell membrane</location>
    </subcellularLocation>
    <subcellularLocation>
        <location evidence="1">Membrane</location>
        <topology evidence="1">Single-pass membrane protein</topology>
    </subcellularLocation>
</comment>
<evidence type="ECO:0000256" key="1">
    <source>
        <dbReference type="ARBA" id="ARBA00004167"/>
    </source>
</evidence>
<evidence type="ECO:0008006" key="15">
    <source>
        <dbReference type="Google" id="ProtNLM"/>
    </source>
</evidence>
<feature type="transmembrane region" description="Helical" evidence="10">
    <location>
        <begin position="48"/>
        <end position="67"/>
    </location>
</feature>
<keyword evidence="8 10" id="KW-0472">Membrane</keyword>
<dbReference type="Pfam" id="PF00905">
    <property type="entry name" value="Transpeptidase"/>
    <property type="match status" value="1"/>
</dbReference>
<evidence type="ECO:0000256" key="2">
    <source>
        <dbReference type="ARBA" id="ARBA00004236"/>
    </source>
</evidence>